<organism evidence="13 14">
    <name type="scientific">Triparma verrucosa</name>
    <dbReference type="NCBI Taxonomy" id="1606542"/>
    <lineage>
        <taxon>Eukaryota</taxon>
        <taxon>Sar</taxon>
        <taxon>Stramenopiles</taxon>
        <taxon>Ochrophyta</taxon>
        <taxon>Bolidophyceae</taxon>
        <taxon>Parmales</taxon>
        <taxon>Triparmaceae</taxon>
        <taxon>Triparma</taxon>
    </lineage>
</organism>
<evidence type="ECO:0000256" key="8">
    <source>
        <dbReference type="ARBA" id="ARBA00071505"/>
    </source>
</evidence>
<dbReference type="AlphaFoldDB" id="A0A9W7FNJ0"/>
<evidence type="ECO:0000259" key="12">
    <source>
        <dbReference type="Pfam" id="PF03636"/>
    </source>
</evidence>
<dbReference type="InterPro" id="IPR005196">
    <property type="entry name" value="Glyco_hydro_65_N"/>
</dbReference>
<dbReference type="GO" id="GO:0005975">
    <property type="term" value="P:carbohydrate metabolic process"/>
    <property type="evidence" value="ECO:0007669"/>
    <property type="project" value="InterPro"/>
</dbReference>
<dbReference type="Gene3D" id="1.50.10.10">
    <property type="match status" value="1"/>
</dbReference>
<dbReference type="Pfam" id="PF03636">
    <property type="entry name" value="Glyco_hydro_65N"/>
    <property type="match status" value="1"/>
</dbReference>
<evidence type="ECO:0000256" key="3">
    <source>
        <dbReference type="ARBA" id="ARBA00022801"/>
    </source>
</evidence>
<reference evidence="14" key="1">
    <citation type="journal article" date="2023" name="Commun. Biol.">
        <title>Genome analysis of Parmales, the sister group of diatoms, reveals the evolutionary specialization of diatoms from phago-mixotrophs to photoautotrophs.</title>
        <authorList>
            <person name="Ban H."/>
            <person name="Sato S."/>
            <person name="Yoshikawa S."/>
            <person name="Yamada K."/>
            <person name="Nakamura Y."/>
            <person name="Ichinomiya M."/>
            <person name="Sato N."/>
            <person name="Blanc-Mathieu R."/>
            <person name="Endo H."/>
            <person name="Kuwata A."/>
            <person name="Ogata H."/>
        </authorList>
    </citation>
    <scope>NUCLEOTIDE SEQUENCE [LARGE SCALE GENOMIC DNA]</scope>
    <source>
        <strain evidence="14">NIES 3699</strain>
    </source>
</reference>
<evidence type="ECO:0000256" key="1">
    <source>
        <dbReference type="ARBA" id="ARBA00001576"/>
    </source>
</evidence>
<sequence>MRSPTTFLLHAGLCVFVGGSGIPADWEEASAHSNFLFTETDAKVEPSLKASVGNGYLSFVVGSDTMYAAGLFNGAAPTTTTTTTAILGDDGTSMRARLPSYTSISLDAEFDVFATGLDLNHGTYSRRSTNQDSSTSIEQKWFCSQSQRHVCVMELSAVSIEDRTLSLVDGSGEWSDDLQILERETDGEFTILAAETAAEEFEGSGTIPVSIVFSTFISSVSLKAGLPSTFHTITAIRTAGDCNGGDNTCENSQEYVDGLSQLALSDAKDALEGLRNGSFFADHTLAFADLFESGVEVTGRTDVSRAVNSSLYYILSAIRADTFYSLSPGGLASNSYNGHTFWDCETWMLPPLTLLRPEVAKSALIYRFNRLTGAKLKAKSYDPPYAGAMFPWESASTGEEVTPAWAATGAREQHISADIGLAVTQYFYATLDMQFMEDHGMTMLEEIATFWLSRVEFDDEGGAHIVDVIPPDEYVDHATDSVYTNAAVAQFFYAASDVFQRLTNGEDAPSAWKSTADALVLPFDEQQNIYLEHADYKGEQIKQADVVLLDYPLGVEMDDEVKKNNLEYYANVTDPGGPAMTWGVHSLGYLGLQMWEEASENFNRSFANTQNSPYLVWQETPTGGATNFLTGAGGFLQTVLNGYLGVRISQNGLRIFPTLIEGSSKVVLRSLNFVGCKIDVVVLEDEVTVRFADDCEIDLFIGIEGDECSPFVSKVSFATPLAGQIFISTTQKIK</sequence>
<dbReference type="GO" id="GO:0047402">
    <property type="term" value="F:protein-glucosylgalactosylhydroxylysine glucosidase activity"/>
    <property type="evidence" value="ECO:0007669"/>
    <property type="project" value="UniProtKB-EC"/>
</dbReference>
<name>A0A9W7FNJ0_9STRA</name>
<protein>
    <recommendedName>
        <fullName evidence="8">Protein-glucosylgalactosylhydroxylysine glucosidase</fullName>
        <ecNumber evidence="7">3.2.1.107</ecNumber>
    </recommendedName>
    <alternativeName>
        <fullName evidence="9">Acid trehalase-like protein 1</fullName>
    </alternativeName>
</protein>
<feature type="domain" description="Glycoside hydrolase family 65 central catalytic" evidence="11">
    <location>
        <begin position="311"/>
        <end position="537"/>
    </location>
</feature>
<comment type="catalytic activity">
    <reaction evidence="5">
        <text>(5R)-5-O-[alpha-D-glucosyl-(1-&gt;2)-beta-D-galactosyl]-5-hydroxy-L-lysyl-[collagen] + H2O = (5R)-5-O-(beta-D-galactosyl)-5-hydroxy-L-lysyl-[collagen] + D-glucose</text>
        <dbReference type="Rhea" id="RHEA:11068"/>
        <dbReference type="Rhea" id="RHEA-COMP:12753"/>
        <dbReference type="Rhea" id="RHEA-COMP:12754"/>
        <dbReference type="ChEBI" id="CHEBI:4167"/>
        <dbReference type="ChEBI" id="CHEBI:15377"/>
        <dbReference type="ChEBI" id="CHEBI:133443"/>
        <dbReference type="ChEBI" id="CHEBI:133452"/>
        <dbReference type="EC" id="3.2.1.107"/>
    </reaction>
</comment>
<feature type="signal peptide" evidence="10">
    <location>
        <begin position="1"/>
        <end position="19"/>
    </location>
</feature>
<dbReference type="GO" id="GO:0004555">
    <property type="term" value="F:alpha,alpha-trehalase activity"/>
    <property type="evidence" value="ECO:0007669"/>
    <property type="project" value="UniProtKB-EC"/>
</dbReference>
<evidence type="ECO:0000256" key="2">
    <source>
        <dbReference type="ARBA" id="ARBA00006768"/>
    </source>
</evidence>
<comment type="caution">
    <text evidence="13">The sequence shown here is derived from an EMBL/GenBank/DDBJ whole genome shotgun (WGS) entry which is preliminary data.</text>
</comment>
<dbReference type="PANTHER" id="PTHR11051:SF8">
    <property type="entry name" value="PROTEIN-GLUCOSYLGALACTOSYLHYDROXYLYSINE GLUCOSIDASE"/>
    <property type="match status" value="1"/>
</dbReference>
<dbReference type="InterPro" id="IPR037018">
    <property type="entry name" value="GH65_N"/>
</dbReference>
<dbReference type="Gene3D" id="2.70.98.40">
    <property type="entry name" value="Glycoside hydrolase, family 65, N-terminal domain"/>
    <property type="match status" value="1"/>
</dbReference>
<evidence type="ECO:0000259" key="11">
    <source>
        <dbReference type="Pfam" id="PF03632"/>
    </source>
</evidence>
<dbReference type="EC" id="3.2.1.107" evidence="7"/>
<comment type="function">
    <text evidence="6">Catalyzes the hydrolysis of glucose from the disaccharide unit linked to hydroxylysine residues of collagen and collagen-like proteins.</text>
</comment>
<dbReference type="SUPFAM" id="SSF48208">
    <property type="entry name" value="Six-hairpin glycosidases"/>
    <property type="match status" value="1"/>
</dbReference>
<evidence type="ECO:0000256" key="6">
    <source>
        <dbReference type="ARBA" id="ARBA00053339"/>
    </source>
</evidence>
<keyword evidence="14" id="KW-1185">Reference proteome</keyword>
<dbReference type="InterPro" id="IPR008928">
    <property type="entry name" value="6-hairpin_glycosidase_sf"/>
</dbReference>
<dbReference type="EMBL" id="BRXX01000519">
    <property type="protein sequence ID" value="GMI15432.1"/>
    <property type="molecule type" value="Genomic_DNA"/>
</dbReference>
<dbReference type="FunFam" id="1.50.10.10:FF:000023">
    <property type="entry name" value="Protein-glucosylgalactosylhydroxylysine glucosidase"/>
    <property type="match status" value="1"/>
</dbReference>
<dbReference type="PANTHER" id="PTHR11051">
    <property type="entry name" value="GLYCOSYL HYDROLASE-RELATED"/>
    <property type="match status" value="1"/>
</dbReference>
<feature type="chain" id="PRO_5040843796" description="Protein-glucosylgalactosylhydroxylysine glucosidase" evidence="10">
    <location>
        <begin position="20"/>
        <end position="734"/>
    </location>
</feature>
<feature type="domain" description="Glycoside hydrolase family 65 N-terminal" evidence="12">
    <location>
        <begin position="51"/>
        <end position="162"/>
    </location>
</feature>
<keyword evidence="10" id="KW-0732">Signal</keyword>
<comment type="similarity">
    <text evidence="2">Belongs to the glycosyl hydrolase 65 family.</text>
</comment>
<keyword evidence="4" id="KW-0326">Glycosidase</keyword>
<dbReference type="InterPro" id="IPR005195">
    <property type="entry name" value="Glyco_hydro_65_M"/>
</dbReference>
<dbReference type="Pfam" id="PF03632">
    <property type="entry name" value="Glyco_hydro_65m"/>
    <property type="match status" value="1"/>
</dbReference>
<evidence type="ECO:0000313" key="14">
    <source>
        <dbReference type="Proteomes" id="UP001165160"/>
    </source>
</evidence>
<gene>
    <name evidence="13" type="ORF">TrVE_jg5294</name>
</gene>
<proteinExistence type="inferred from homology"/>
<accession>A0A9W7FNJ0</accession>
<comment type="catalytic activity">
    <reaction evidence="1">
        <text>alpha,alpha-trehalose + H2O = alpha-D-glucose + beta-D-glucose</text>
        <dbReference type="Rhea" id="RHEA:32675"/>
        <dbReference type="ChEBI" id="CHEBI:15377"/>
        <dbReference type="ChEBI" id="CHEBI:15903"/>
        <dbReference type="ChEBI" id="CHEBI:16551"/>
        <dbReference type="ChEBI" id="CHEBI:17925"/>
        <dbReference type="EC" id="3.2.1.28"/>
    </reaction>
</comment>
<evidence type="ECO:0000256" key="10">
    <source>
        <dbReference type="SAM" id="SignalP"/>
    </source>
</evidence>
<evidence type="ECO:0000256" key="9">
    <source>
        <dbReference type="ARBA" id="ARBA00079982"/>
    </source>
</evidence>
<dbReference type="InterPro" id="IPR012341">
    <property type="entry name" value="6hp_glycosidase-like_sf"/>
</dbReference>
<dbReference type="Proteomes" id="UP001165160">
    <property type="component" value="Unassembled WGS sequence"/>
</dbReference>
<evidence type="ECO:0000313" key="13">
    <source>
        <dbReference type="EMBL" id="GMI15432.1"/>
    </source>
</evidence>
<keyword evidence="3" id="KW-0378">Hydrolase</keyword>
<evidence type="ECO:0000256" key="7">
    <source>
        <dbReference type="ARBA" id="ARBA00066430"/>
    </source>
</evidence>
<evidence type="ECO:0000256" key="5">
    <source>
        <dbReference type="ARBA" id="ARBA00051415"/>
    </source>
</evidence>
<evidence type="ECO:0000256" key="4">
    <source>
        <dbReference type="ARBA" id="ARBA00023295"/>
    </source>
</evidence>